<organism evidence="2 4">
    <name type="scientific">Enterococcus malodoratus ATCC 43197</name>
    <dbReference type="NCBI Taxonomy" id="1158601"/>
    <lineage>
        <taxon>Bacteria</taxon>
        <taxon>Bacillati</taxon>
        <taxon>Bacillota</taxon>
        <taxon>Bacilli</taxon>
        <taxon>Lactobacillales</taxon>
        <taxon>Enterococcaceae</taxon>
        <taxon>Enterococcus</taxon>
    </lineage>
</organism>
<dbReference type="PATRIC" id="fig|1158601.3.peg.3054"/>
<feature type="compositionally biased region" description="Basic and acidic residues" evidence="1">
    <location>
        <begin position="190"/>
        <end position="205"/>
    </location>
</feature>
<evidence type="ECO:0000256" key="1">
    <source>
        <dbReference type="SAM" id="MobiDB-lite"/>
    </source>
</evidence>
<sequence>MKKDLVTTFTNGLGKEHDWTYKDVNADLPPQVIKEACELLTSLDIFEQNGVKLFDSVVTAKIVTTKETEIFDVKNDPKIEKNESLEQRKASVKTAQPTELPRVKTGNNYDYLFEPSRNAIAKKLEGPTEIPSRHPSLLINTPQIGEPAIPKIEDNSVSEPIEDVTQPDSVKQSRTRKSFLQWIRRKKNRNKDDPDIHSRDPESSN</sequence>
<dbReference type="Pfam" id="PF11148">
    <property type="entry name" value="DUF2922"/>
    <property type="match status" value="1"/>
</dbReference>
<dbReference type="STRING" id="71451.RV07_GL001547"/>
<feature type="region of interest" description="Disordered" evidence="1">
    <location>
        <begin position="147"/>
        <end position="205"/>
    </location>
</feature>
<dbReference type="EMBL" id="AJAK01000020">
    <property type="protein sequence ID" value="EOH75282.1"/>
    <property type="molecule type" value="Genomic_DNA"/>
</dbReference>
<dbReference type="EMBL" id="ASWA01000003">
    <property type="protein sequence ID" value="EOT66744.1"/>
    <property type="molecule type" value="Genomic_DNA"/>
</dbReference>
<evidence type="ECO:0000313" key="2">
    <source>
        <dbReference type="EMBL" id="EOH75282.1"/>
    </source>
</evidence>
<dbReference type="eggNOG" id="ENOG503081K">
    <property type="taxonomic scope" value="Bacteria"/>
</dbReference>
<accession>R2NTB5</accession>
<evidence type="ECO:0000313" key="4">
    <source>
        <dbReference type="Proteomes" id="UP000013783"/>
    </source>
</evidence>
<evidence type="ECO:0000313" key="5">
    <source>
        <dbReference type="Proteomes" id="UP000014148"/>
    </source>
</evidence>
<dbReference type="InterPro" id="IPR021321">
    <property type="entry name" value="DUF2922"/>
</dbReference>
<comment type="caution">
    <text evidence="2">The sequence shown here is derived from an EMBL/GenBank/DDBJ whole genome shotgun (WGS) entry which is preliminary data.</text>
</comment>
<dbReference type="RefSeq" id="WP_010741884.1">
    <property type="nucleotide sequence ID" value="NZ_KB946251.1"/>
</dbReference>
<dbReference type="Proteomes" id="UP000013783">
    <property type="component" value="Unassembled WGS sequence"/>
</dbReference>
<name>R2NTB5_9ENTE</name>
<dbReference type="OrthoDB" id="2194870at2"/>
<keyword evidence="5" id="KW-1185">Reference proteome</keyword>
<evidence type="ECO:0008006" key="6">
    <source>
        <dbReference type="Google" id="ProtNLM"/>
    </source>
</evidence>
<dbReference type="AlphaFoldDB" id="R2NTB5"/>
<reference evidence="3 5" key="2">
    <citation type="submission" date="2013-03" db="EMBL/GenBank/DDBJ databases">
        <title>The Genome Sequence of Enterococcus malodoratus ATCC_43197 (PacBio/Illumina hybrid assembly).</title>
        <authorList>
            <consortium name="The Broad Institute Genomics Platform"/>
            <consortium name="The Broad Institute Genome Sequencing Center for Infectious Disease"/>
            <person name="Earl A."/>
            <person name="Russ C."/>
            <person name="Gilmore M."/>
            <person name="Surin D."/>
            <person name="Walker B."/>
            <person name="Young S."/>
            <person name="Zeng Q."/>
            <person name="Gargeya S."/>
            <person name="Fitzgerald M."/>
            <person name="Haas B."/>
            <person name="Abouelleil A."/>
            <person name="Allen A.W."/>
            <person name="Alvarado L."/>
            <person name="Arachchi H.M."/>
            <person name="Berlin A.M."/>
            <person name="Chapman S.B."/>
            <person name="Gainer-Dewar J."/>
            <person name="Goldberg J."/>
            <person name="Griggs A."/>
            <person name="Gujja S."/>
            <person name="Hansen M."/>
            <person name="Howarth C."/>
            <person name="Imamovic A."/>
            <person name="Ireland A."/>
            <person name="Larimer J."/>
            <person name="McCowan C."/>
            <person name="Murphy C."/>
            <person name="Pearson M."/>
            <person name="Poon T.W."/>
            <person name="Priest M."/>
            <person name="Roberts A."/>
            <person name="Saif S."/>
            <person name="Shea T."/>
            <person name="Sisk P."/>
            <person name="Sykes S."/>
            <person name="Wortman J."/>
            <person name="Nusbaum C."/>
            <person name="Birren B."/>
        </authorList>
    </citation>
    <scope>NUCLEOTIDE SEQUENCE [LARGE SCALE GENOMIC DNA]</scope>
    <source>
        <strain evidence="3 5">ATCC 43197</strain>
    </source>
</reference>
<evidence type="ECO:0000313" key="3">
    <source>
        <dbReference type="EMBL" id="EOT66744.1"/>
    </source>
</evidence>
<dbReference type="Proteomes" id="UP000014148">
    <property type="component" value="Unassembled WGS sequence"/>
</dbReference>
<reference evidence="2 4" key="1">
    <citation type="submission" date="2013-02" db="EMBL/GenBank/DDBJ databases">
        <title>The Genome Sequence of Enterococcus malodoratus ATCC_43197.</title>
        <authorList>
            <consortium name="The Broad Institute Genome Sequencing Platform"/>
            <consortium name="The Broad Institute Genome Sequencing Center for Infectious Disease"/>
            <person name="Earl A.M."/>
            <person name="Gilmore M.S."/>
            <person name="Lebreton F."/>
            <person name="Walker B."/>
            <person name="Young S.K."/>
            <person name="Zeng Q."/>
            <person name="Gargeya S."/>
            <person name="Fitzgerald M."/>
            <person name="Haas B."/>
            <person name="Abouelleil A."/>
            <person name="Alvarado L."/>
            <person name="Arachchi H.M."/>
            <person name="Berlin A.M."/>
            <person name="Chapman S.B."/>
            <person name="Dewar J."/>
            <person name="Goldberg J."/>
            <person name="Griggs A."/>
            <person name="Gujja S."/>
            <person name="Hansen M."/>
            <person name="Howarth C."/>
            <person name="Imamovic A."/>
            <person name="Larimer J."/>
            <person name="McCowan C."/>
            <person name="Murphy C."/>
            <person name="Neiman D."/>
            <person name="Pearson M."/>
            <person name="Priest M."/>
            <person name="Roberts A."/>
            <person name="Saif S."/>
            <person name="Shea T."/>
            <person name="Sisk P."/>
            <person name="Sykes S."/>
            <person name="Wortman J."/>
            <person name="Nusbaum C."/>
            <person name="Birren B."/>
        </authorList>
    </citation>
    <scope>NUCLEOTIDE SEQUENCE [LARGE SCALE GENOMIC DNA]</scope>
    <source>
        <strain evidence="2 4">ATCC 43197</strain>
    </source>
</reference>
<protein>
    <recommendedName>
        <fullName evidence="6">DUF2922 family protein</fullName>
    </recommendedName>
</protein>
<dbReference type="GeneID" id="79784640"/>
<feature type="compositionally biased region" description="Basic residues" evidence="1">
    <location>
        <begin position="173"/>
        <end position="189"/>
    </location>
</feature>
<proteinExistence type="predicted"/>
<gene>
    <name evidence="3" type="ORF">I585_02265</name>
    <name evidence="2" type="ORF">UAI_03084</name>
</gene>